<dbReference type="Proteomes" id="UP001165367">
    <property type="component" value="Unassembled WGS sequence"/>
</dbReference>
<evidence type="ECO:0000256" key="2">
    <source>
        <dbReference type="ARBA" id="ARBA00022801"/>
    </source>
</evidence>
<evidence type="ECO:0000256" key="3">
    <source>
        <dbReference type="SAM" id="MobiDB-lite"/>
    </source>
</evidence>
<keyword evidence="6" id="KW-0238">DNA-binding</keyword>
<reference evidence="6" key="1">
    <citation type="submission" date="2022-01" db="EMBL/GenBank/DDBJ databases">
        <authorList>
            <person name="Jo J.-H."/>
            <person name="Im W.-T."/>
        </authorList>
    </citation>
    <scope>NUCLEOTIDE SEQUENCE</scope>
    <source>
        <strain evidence="6">NA20</strain>
    </source>
</reference>
<feature type="signal peptide" evidence="4">
    <location>
        <begin position="1"/>
        <end position="20"/>
    </location>
</feature>
<dbReference type="Gene3D" id="2.60.120.260">
    <property type="entry name" value="Galactose-binding domain-like"/>
    <property type="match status" value="2"/>
</dbReference>
<comment type="caution">
    <text evidence="6">The sequence shown here is derived from an EMBL/GenBank/DDBJ whole genome shotgun (WGS) entry which is preliminary data.</text>
</comment>
<dbReference type="PANTHER" id="PTHR43817">
    <property type="entry name" value="GLYCOSYL HYDROLASE"/>
    <property type="match status" value="1"/>
</dbReference>
<dbReference type="Pfam" id="PF22666">
    <property type="entry name" value="Glyco_hydro_2_N2"/>
    <property type="match status" value="1"/>
</dbReference>
<protein>
    <submittedName>
        <fullName evidence="6">DNA-binding protein</fullName>
    </submittedName>
</protein>
<dbReference type="EMBL" id="JAKLTR010000006">
    <property type="protein sequence ID" value="MCG2614793.1"/>
    <property type="molecule type" value="Genomic_DNA"/>
</dbReference>
<proteinExistence type="predicted"/>
<evidence type="ECO:0000259" key="5">
    <source>
        <dbReference type="Pfam" id="PF22666"/>
    </source>
</evidence>
<dbReference type="RefSeq" id="WP_237871552.1">
    <property type="nucleotide sequence ID" value="NZ_JAKLTR010000006.1"/>
</dbReference>
<feature type="region of interest" description="Disordered" evidence="3">
    <location>
        <begin position="702"/>
        <end position="723"/>
    </location>
</feature>
<dbReference type="InterPro" id="IPR054593">
    <property type="entry name" value="Beta-mannosidase-like_N2"/>
</dbReference>
<evidence type="ECO:0000313" key="7">
    <source>
        <dbReference type="Proteomes" id="UP001165367"/>
    </source>
</evidence>
<dbReference type="NCBIfam" id="NF045579">
    <property type="entry name" value="rhamnoside_JR"/>
    <property type="match status" value="1"/>
</dbReference>
<keyword evidence="1 4" id="KW-0732">Signal</keyword>
<dbReference type="Pfam" id="PF17132">
    <property type="entry name" value="Glyco_hydro_106"/>
    <property type="match status" value="2"/>
</dbReference>
<sequence length="1121" mass="125699">MKNKWLFILLIAFSVHNSHAQTGADLETLFRKPPESAKPWVLWYWMQAASSKPGITADLEAMKQMGIGGAYMVMIKDTTSPPLMQPAVRQLSPEWWENIHFAQQEAKRLGLKLGMHVSDGFALAGGPWITPELSMQKLVWTKTYIKNGNANAIKLDQPEAVQDYYEDVAVFAYPAIGKQAFADTVLIPTVSTSNGTKPSFLCFESEGKESLRMDSAGWIEYKYPRPFTCRSIRIHTGGNNYQAQRLIVQQSNDGMNFTTVTRLEAPRHGWQDTDEDFTYALPPTTARYFRFVYDKEGTEPGSEDLDAAKWKATFKIMHLLLSDEPVISQYEGKNASIWRLSKRTTTAQLPQNTYTPLASVIDLTGKMDKEGNLNWKAPAGDWIIVRIGHTSTGHTNATGGAARGLECDKFNPAAIKLQFDNWFGKAFNNDPALAKEVLKIFYIDSWECGSQNWSRNFAAEFKKRRGYDLKPYLLTMTGVPLQDSATSENFLHDLRQTVADLVTDVFYPTLKDLAKEKGCSFTAESVAPTMMSDGLLHYQHTDLPMGEFWLNSPTHDKPNDMLDAINGGRIYGKNIISAEAFTSVRMNWGEHPGNLKAVGDRNFALGINRFVFHVWSHNPWLDRKPGMTLDGVGLYFQRDQTWFKPAKAWVDYITRSQALLQQGKPVVDIAVFIGEEMPRRSLLPDRLVSTLPGIFGKQRVEEEKRRLENKGQPTRSIPDGVTHSANMADPEDWIDPLNGYAYDSFNPDVLLQAKVVNGRVAFPGGASYALLVFPVTHKMQPDAGLMSLAVAKKILELLNAGATIMINQQAYHSPVMNEKNAELNAVVKQIFNKTRKKGKIISSPYTLVDFSSAGIKKDVEVPAMQNVIAWTHRKTSGADVYFIANQKDSAFRTSIFFNIKGYLPEVWDAVTGKINTRALYKDLQGRIQVTLDFAPSQSYFIVFRTKNRVQQHLQQRQPAATSLALQKKWTVSFDTAFGGPAKPVAFADLVSWTTHADSTIKYYSGTAIYRTTFTLEKIMEGASIDLNLSEINNIASVKVNGVDCGVLWTKPYRLSIGQAVKTGENVLEIEVSNTWANRLIRDQQLPKEKRITWTTAPFRLAGKPLLPAGITGEVLLLFYQP</sequence>
<evidence type="ECO:0000256" key="1">
    <source>
        <dbReference type="ARBA" id="ARBA00022729"/>
    </source>
</evidence>
<gene>
    <name evidence="6" type="ORF">LZZ85_10895</name>
</gene>
<dbReference type="InterPro" id="IPR008979">
    <property type="entry name" value="Galactose-bd-like_sf"/>
</dbReference>
<evidence type="ECO:0000313" key="6">
    <source>
        <dbReference type="EMBL" id="MCG2614793.1"/>
    </source>
</evidence>
<keyword evidence="7" id="KW-1185">Reference proteome</keyword>
<evidence type="ECO:0000256" key="4">
    <source>
        <dbReference type="SAM" id="SignalP"/>
    </source>
</evidence>
<feature type="domain" description="Beta-mannosidase-like galactose-binding" evidence="5">
    <location>
        <begin position="1006"/>
        <end position="1087"/>
    </location>
</feature>
<accession>A0ABS9KR39</accession>
<dbReference type="PANTHER" id="PTHR43817:SF1">
    <property type="entry name" value="HYDROLASE, FAMILY 43, PUTATIVE (AFU_ORTHOLOGUE AFUA_3G01660)-RELATED"/>
    <property type="match status" value="1"/>
</dbReference>
<dbReference type="SUPFAM" id="SSF49785">
    <property type="entry name" value="Galactose-binding domain-like"/>
    <property type="match status" value="2"/>
</dbReference>
<dbReference type="GO" id="GO:0003677">
    <property type="term" value="F:DNA binding"/>
    <property type="evidence" value="ECO:0007669"/>
    <property type="project" value="UniProtKB-KW"/>
</dbReference>
<feature type="chain" id="PRO_5047135053" evidence="4">
    <location>
        <begin position="21"/>
        <end position="1121"/>
    </location>
</feature>
<name>A0ABS9KR39_9BACT</name>
<organism evidence="6 7">
    <name type="scientific">Terrimonas ginsenosidimutans</name>
    <dbReference type="NCBI Taxonomy" id="2908004"/>
    <lineage>
        <taxon>Bacteria</taxon>
        <taxon>Pseudomonadati</taxon>
        <taxon>Bacteroidota</taxon>
        <taxon>Chitinophagia</taxon>
        <taxon>Chitinophagales</taxon>
        <taxon>Chitinophagaceae</taxon>
        <taxon>Terrimonas</taxon>
    </lineage>
</organism>
<keyword evidence="2" id="KW-0378">Hydrolase</keyword>